<dbReference type="GO" id="GO:0004930">
    <property type="term" value="F:G protein-coupled receptor activity"/>
    <property type="evidence" value="ECO:0007669"/>
    <property type="project" value="UniProtKB-KW"/>
</dbReference>
<dbReference type="PROSITE" id="PS50262">
    <property type="entry name" value="G_PROTEIN_RECEP_F1_2"/>
    <property type="match status" value="1"/>
</dbReference>
<dbReference type="PANTHER" id="PTHR45695:SF9">
    <property type="entry name" value="LEUCOKININ RECEPTOR"/>
    <property type="match status" value="1"/>
</dbReference>
<dbReference type="SMART" id="SM01381">
    <property type="entry name" value="7TM_GPCR_Srsx"/>
    <property type="match status" value="1"/>
</dbReference>
<comment type="subcellular location">
    <subcellularLocation>
        <location evidence="1">Membrane</location>
        <topology evidence="1">Multi-pass membrane protein</topology>
    </subcellularLocation>
</comment>
<organism evidence="10 11">
    <name type="scientific">Batillaria attramentaria</name>
    <dbReference type="NCBI Taxonomy" id="370345"/>
    <lineage>
        <taxon>Eukaryota</taxon>
        <taxon>Metazoa</taxon>
        <taxon>Spiralia</taxon>
        <taxon>Lophotrochozoa</taxon>
        <taxon>Mollusca</taxon>
        <taxon>Gastropoda</taxon>
        <taxon>Caenogastropoda</taxon>
        <taxon>Sorbeoconcha</taxon>
        <taxon>Cerithioidea</taxon>
        <taxon>Batillariidae</taxon>
        <taxon>Batillaria</taxon>
    </lineage>
</organism>
<dbReference type="Proteomes" id="UP001519460">
    <property type="component" value="Unassembled WGS sequence"/>
</dbReference>
<evidence type="ECO:0000256" key="1">
    <source>
        <dbReference type="ARBA" id="ARBA00004141"/>
    </source>
</evidence>
<keyword evidence="3 8" id="KW-1133">Transmembrane helix</keyword>
<reference evidence="10 11" key="1">
    <citation type="journal article" date="2023" name="Sci. Data">
        <title>Genome assembly of the Korean intertidal mud-creeper Batillaria attramentaria.</title>
        <authorList>
            <person name="Patra A.K."/>
            <person name="Ho P.T."/>
            <person name="Jun S."/>
            <person name="Lee S.J."/>
            <person name="Kim Y."/>
            <person name="Won Y.J."/>
        </authorList>
    </citation>
    <scope>NUCLEOTIDE SEQUENCE [LARGE SCALE GENOMIC DNA]</scope>
    <source>
        <strain evidence="10">Wonlab-2016</strain>
    </source>
</reference>
<keyword evidence="5 8" id="KW-0472">Membrane</keyword>
<keyword evidence="11" id="KW-1185">Reference proteome</keyword>
<dbReference type="Gene3D" id="1.20.1070.10">
    <property type="entry name" value="Rhodopsin 7-helix transmembrane proteins"/>
    <property type="match status" value="1"/>
</dbReference>
<comment type="caution">
    <text evidence="10">The sequence shown here is derived from an EMBL/GenBank/DDBJ whole genome shotgun (WGS) entry which is preliminary data.</text>
</comment>
<keyword evidence="7" id="KW-0807">Transducer</keyword>
<protein>
    <recommendedName>
        <fullName evidence="9">G-protein coupled receptors family 1 profile domain-containing protein</fullName>
    </recommendedName>
</protein>
<keyword evidence="6" id="KW-0675">Receptor</keyword>
<feature type="transmembrane region" description="Helical" evidence="8">
    <location>
        <begin position="297"/>
        <end position="315"/>
    </location>
</feature>
<dbReference type="EMBL" id="JACVVK020000068">
    <property type="protein sequence ID" value="KAK7496337.1"/>
    <property type="molecule type" value="Genomic_DNA"/>
</dbReference>
<keyword evidence="2 8" id="KW-0812">Transmembrane</keyword>
<evidence type="ECO:0000256" key="4">
    <source>
        <dbReference type="ARBA" id="ARBA00023040"/>
    </source>
</evidence>
<evidence type="ECO:0000256" key="3">
    <source>
        <dbReference type="ARBA" id="ARBA00022989"/>
    </source>
</evidence>
<evidence type="ECO:0000256" key="2">
    <source>
        <dbReference type="ARBA" id="ARBA00022692"/>
    </source>
</evidence>
<evidence type="ECO:0000256" key="6">
    <source>
        <dbReference type="ARBA" id="ARBA00023170"/>
    </source>
</evidence>
<dbReference type="Pfam" id="PF00001">
    <property type="entry name" value="7tm_1"/>
    <property type="match status" value="1"/>
</dbReference>
<evidence type="ECO:0000256" key="8">
    <source>
        <dbReference type="SAM" id="Phobius"/>
    </source>
</evidence>
<dbReference type="PANTHER" id="PTHR45695">
    <property type="entry name" value="LEUCOKININ RECEPTOR-RELATED"/>
    <property type="match status" value="1"/>
</dbReference>
<feature type="transmembrane region" description="Helical" evidence="8">
    <location>
        <begin position="257"/>
        <end position="277"/>
    </location>
</feature>
<evidence type="ECO:0000256" key="5">
    <source>
        <dbReference type="ARBA" id="ARBA00023136"/>
    </source>
</evidence>
<dbReference type="GO" id="GO:0016020">
    <property type="term" value="C:membrane"/>
    <property type="evidence" value="ECO:0007669"/>
    <property type="project" value="UniProtKB-SubCell"/>
</dbReference>
<dbReference type="PRINTS" id="PR00237">
    <property type="entry name" value="GPCRRHODOPSN"/>
</dbReference>
<evidence type="ECO:0000313" key="10">
    <source>
        <dbReference type="EMBL" id="KAK7496337.1"/>
    </source>
</evidence>
<dbReference type="CDD" id="cd00637">
    <property type="entry name" value="7tm_classA_rhodopsin-like"/>
    <property type="match status" value="1"/>
</dbReference>
<feature type="transmembrane region" description="Helical" evidence="8">
    <location>
        <begin position="78"/>
        <end position="98"/>
    </location>
</feature>
<feature type="transmembrane region" description="Helical" evidence="8">
    <location>
        <begin position="203"/>
        <end position="225"/>
    </location>
</feature>
<accession>A0ABD0L9Z9</accession>
<feature type="transmembrane region" description="Helical" evidence="8">
    <location>
        <begin position="158"/>
        <end position="183"/>
    </location>
</feature>
<feature type="transmembrane region" description="Helical" evidence="8">
    <location>
        <begin position="118"/>
        <end position="137"/>
    </location>
</feature>
<feature type="transmembrane region" description="Helical" evidence="8">
    <location>
        <begin position="41"/>
        <end position="66"/>
    </location>
</feature>
<gene>
    <name evidence="10" type="ORF">BaRGS_00012502</name>
</gene>
<dbReference type="InterPro" id="IPR017452">
    <property type="entry name" value="GPCR_Rhodpsn_7TM"/>
</dbReference>
<name>A0ABD0L9Z9_9CAEN</name>
<feature type="domain" description="G-protein coupled receptors family 1 profile" evidence="9">
    <location>
        <begin position="57"/>
        <end position="313"/>
    </location>
</feature>
<evidence type="ECO:0000259" key="9">
    <source>
        <dbReference type="PROSITE" id="PS50262"/>
    </source>
</evidence>
<dbReference type="AlphaFoldDB" id="A0ABD0L9Z9"/>
<dbReference type="InterPro" id="IPR000276">
    <property type="entry name" value="GPCR_Rhodpsn"/>
</dbReference>
<keyword evidence="4" id="KW-0297">G-protein coupled receptor</keyword>
<dbReference type="SUPFAM" id="SSF81321">
    <property type="entry name" value="Family A G protein-coupled receptor-like"/>
    <property type="match status" value="1"/>
</dbReference>
<evidence type="ECO:0000313" key="11">
    <source>
        <dbReference type="Proteomes" id="UP001519460"/>
    </source>
</evidence>
<proteinExistence type="predicted"/>
<evidence type="ECO:0000256" key="7">
    <source>
        <dbReference type="ARBA" id="ARBA00023224"/>
    </source>
</evidence>
<sequence>MSTPTTAFHSIQTISMNMSGGNGTEEDIDDWNYEWNFPFSVILAAILSISAFLAVVGNSMVLTVVIRHRGMRTRTNLFLVNLAVADLLVGAAVVPFAITTLIEGKWIFGPVNGTFCSINGWLNCFCLVASIHTLMYISVHKHYSITRPLGSHFKLRQILGMMAAAWVWAAVSSTITVTGLSSVRYKQGTTQCGPEYPSGIKSYVFHGIIQITNVVIPIVILTYCYTRMFMEIRAHSKRLQANSTLEQDIILAQQKKVTITLFIVLAVFVVCVLPFNLYTTYATIKKDKHFSPYLNPVAYAFLYLNSACNPIIYAFRSPSFREGYKEILCQTPHYVISDGEYRRHLALYRLVPFIMLYLFHDFARLSSTNKLICPVRDVRFHVLWFKM</sequence>